<gene>
    <name evidence="2" type="ORF">S01H4_32157</name>
</gene>
<sequence length="119" mass="13631">MKIPKSIQKIFKEDSAVAFGTANLDGNPNINMIGIKKIQDDETIILADNYFNKTLANVQKNNKGTILTKRAEDKLWYQLKGTYEYINEGPEYEALKQWAKSIKEIYPAKGMVIFKVEKI</sequence>
<dbReference type="Pfam" id="PF01243">
    <property type="entry name" value="PNPOx_N"/>
    <property type="match status" value="1"/>
</dbReference>
<dbReference type="PANTHER" id="PTHR40660">
    <property type="entry name" value="5'-PHOSPHATE OXIDASE PUTATIVE DOMAIN-CONTAINING PROTEIN-RELATED"/>
    <property type="match status" value="1"/>
</dbReference>
<feature type="domain" description="Pyridoxamine 5'-phosphate oxidase N-terminal" evidence="1">
    <location>
        <begin position="4"/>
        <end position="108"/>
    </location>
</feature>
<dbReference type="Gene3D" id="2.30.110.10">
    <property type="entry name" value="Electron Transport, Fmn-binding Protein, Chain A"/>
    <property type="match status" value="1"/>
</dbReference>
<dbReference type="SUPFAM" id="SSF50475">
    <property type="entry name" value="FMN-binding split barrel"/>
    <property type="match status" value="1"/>
</dbReference>
<dbReference type="AlphaFoldDB" id="X1AT15"/>
<dbReference type="InterPro" id="IPR011576">
    <property type="entry name" value="Pyridox_Oxase_N"/>
</dbReference>
<evidence type="ECO:0000313" key="2">
    <source>
        <dbReference type="EMBL" id="GAG86024.1"/>
    </source>
</evidence>
<organism evidence="2">
    <name type="scientific">marine sediment metagenome</name>
    <dbReference type="NCBI Taxonomy" id="412755"/>
    <lineage>
        <taxon>unclassified sequences</taxon>
        <taxon>metagenomes</taxon>
        <taxon>ecological metagenomes</taxon>
    </lineage>
</organism>
<feature type="non-terminal residue" evidence="2">
    <location>
        <position position="119"/>
    </location>
</feature>
<evidence type="ECO:0000259" key="1">
    <source>
        <dbReference type="Pfam" id="PF01243"/>
    </source>
</evidence>
<name>X1AT15_9ZZZZ</name>
<protein>
    <recommendedName>
        <fullName evidence="1">Pyridoxamine 5'-phosphate oxidase N-terminal domain-containing protein</fullName>
    </recommendedName>
</protein>
<proteinExistence type="predicted"/>
<reference evidence="2" key="1">
    <citation type="journal article" date="2014" name="Front. Microbiol.">
        <title>High frequency of phylogenetically diverse reductive dehalogenase-homologous genes in deep subseafloor sedimentary metagenomes.</title>
        <authorList>
            <person name="Kawai M."/>
            <person name="Futagami T."/>
            <person name="Toyoda A."/>
            <person name="Takaki Y."/>
            <person name="Nishi S."/>
            <person name="Hori S."/>
            <person name="Arai W."/>
            <person name="Tsubouchi T."/>
            <person name="Morono Y."/>
            <person name="Uchiyama I."/>
            <person name="Ito T."/>
            <person name="Fujiyama A."/>
            <person name="Inagaki F."/>
            <person name="Takami H."/>
        </authorList>
    </citation>
    <scope>NUCLEOTIDE SEQUENCE</scope>
    <source>
        <strain evidence="2">Expedition CK06-06</strain>
    </source>
</reference>
<comment type="caution">
    <text evidence="2">The sequence shown here is derived from an EMBL/GenBank/DDBJ whole genome shotgun (WGS) entry which is preliminary data.</text>
</comment>
<dbReference type="InterPro" id="IPR012349">
    <property type="entry name" value="Split_barrel_FMN-bd"/>
</dbReference>
<dbReference type="EMBL" id="BART01016774">
    <property type="protein sequence ID" value="GAG86024.1"/>
    <property type="molecule type" value="Genomic_DNA"/>
</dbReference>
<accession>X1AT15</accession>
<dbReference type="PANTHER" id="PTHR40660:SF1">
    <property type="entry name" value="5'-PHOSPHATE OXIDASE PUTATIVE DOMAIN-CONTAINING PROTEIN-RELATED"/>
    <property type="match status" value="1"/>
</dbReference>